<dbReference type="CDD" id="cd12649">
    <property type="entry name" value="RRM1_SXL"/>
    <property type="match status" value="1"/>
</dbReference>
<keyword evidence="1" id="KW-0677">Repeat</keyword>
<keyword evidence="6" id="KW-1185">Reference proteome</keyword>
<keyword evidence="2 3" id="KW-0694">RNA-binding</keyword>
<gene>
    <name evidence="5" type="ORF">ACJMK2_040410</name>
</gene>
<evidence type="ECO:0000313" key="5">
    <source>
        <dbReference type="EMBL" id="KAL3872488.1"/>
    </source>
</evidence>
<dbReference type="PROSITE" id="PS50102">
    <property type="entry name" value="RRM"/>
    <property type="match status" value="3"/>
</dbReference>
<dbReference type="GO" id="GO:0009967">
    <property type="term" value="P:positive regulation of signal transduction"/>
    <property type="evidence" value="ECO:0007669"/>
    <property type="project" value="UniProtKB-ARBA"/>
</dbReference>
<dbReference type="Gene3D" id="3.30.70.330">
    <property type="match status" value="3"/>
</dbReference>
<dbReference type="InterPro" id="IPR012677">
    <property type="entry name" value="Nucleotide-bd_a/b_plait_sf"/>
</dbReference>
<evidence type="ECO:0000256" key="1">
    <source>
        <dbReference type="ARBA" id="ARBA00022737"/>
    </source>
</evidence>
<dbReference type="InterPro" id="IPR035979">
    <property type="entry name" value="RBD_domain_sf"/>
</dbReference>
<proteinExistence type="predicted"/>
<evidence type="ECO:0000313" key="6">
    <source>
        <dbReference type="Proteomes" id="UP001634394"/>
    </source>
</evidence>
<dbReference type="AlphaFoldDB" id="A0ABD3WIC8"/>
<comment type="caution">
    <text evidence="5">The sequence shown here is derived from an EMBL/GenBank/DDBJ whole genome shotgun (WGS) entry which is preliminary data.</text>
</comment>
<dbReference type="SUPFAM" id="SSF54928">
    <property type="entry name" value="RNA-binding domain, RBD"/>
    <property type="match status" value="2"/>
</dbReference>
<sequence length="356" mass="40038">VSPCTGKELFPSYRIELQFFLRQKYLSSSGTKGITVTMGDNNKTNLIINYLPQTLTDEEFRSMFLSIGPIKSAKIVRDKATSYSYGFGFVDYEHEQDAQRAVDTLNGLQLQNKHIKVALSRPGGEVIKGANIYIRNLPKHYTEKEVIDLFCNYGNIVQARVLTDPQTNESKTVGFVLYDKKHEAELALKELNNKTPPGGALPLLLKFADDNSKKVRPPASSMSYYPPRYPQDLYHQIAAPRFPGGPMRNSGSSRFRYNPMATSHNQQSIGGQSNSDGQNILFVYNIGYDTTEKELWSLFSTYGTVLKCNVIWDSQKGQGKGYGFVTMSTWQEGMNAIQELNGFHFKNGPITVSFKK</sequence>
<evidence type="ECO:0000259" key="4">
    <source>
        <dbReference type="PROSITE" id="PS50102"/>
    </source>
</evidence>
<feature type="domain" description="RRM" evidence="4">
    <location>
        <begin position="130"/>
        <end position="210"/>
    </location>
</feature>
<organism evidence="5 6">
    <name type="scientific">Sinanodonta woodiana</name>
    <name type="common">Chinese pond mussel</name>
    <name type="synonym">Anodonta woodiana</name>
    <dbReference type="NCBI Taxonomy" id="1069815"/>
    <lineage>
        <taxon>Eukaryota</taxon>
        <taxon>Metazoa</taxon>
        <taxon>Spiralia</taxon>
        <taxon>Lophotrochozoa</taxon>
        <taxon>Mollusca</taxon>
        <taxon>Bivalvia</taxon>
        <taxon>Autobranchia</taxon>
        <taxon>Heteroconchia</taxon>
        <taxon>Palaeoheterodonta</taxon>
        <taxon>Unionida</taxon>
        <taxon>Unionoidea</taxon>
        <taxon>Unionidae</taxon>
        <taxon>Unioninae</taxon>
        <taxon>Sinanodonta</taxon>
    </lineage>
</organism>
<dbReference type="EMBL" id="JBJQND010000007">
    <property type="protein sequence ID" value="KAL3872488.1"/>
    <property type="molecule type" value="Genomic_DNA"/>
</dbReference>
<dbReference type="Pfam" id="PF00076">
    <property type="entry name" value="RRM_1"/>
    <property type="match status" value="3"/>
</dbReference>
<feature type="domain" description="RRM" evidence="4">
    <location>
        <begin position="44"/>
        <end position="122"/>
    </location>
</feature>
<dbReference type="PANTHER" id="PTHR10352">
    <property type="entry name" value="EUKARYOTIC TRANSLATION INITIATION FACTOR 3 SUBUNIT G"/>
    <property type="match status" value="1"/>
</dbReference>
<reference evidence="5 6" key="1">
    <citation type="submission" date="2024-11" db="EMBL/GenBank/DDBJ databases">
        <title>Chromosome-level genome assembly of the freshwater bivalve Anodonta woodiana.</title>
        <authorList>
            <person name="Chen X."/>
        </authorList>
    </citation>
    <scope>NUCLEOTIDE SEQUENCE [LARGE SCALE GENOMIC DNA]</scope>
    <source>
        <strain evidence="5">MN2024</strain>
        <tissue evidence="5">Gills</tissue>
    </source>
</reference>
<feature type="domain" description="RRM" evidence="4">
    <location>
        <begin position="279"/>
        <end position="356"/>
    </location>
</feature>
<dbReference type="Proteomes" id="UP001634394">
    <property type="component" value="Unassembled WGS sequence"/>
</dbReference>
<protein>
    <recommendedName>
        <fullName evidence="4">RRM domain-containing protein</fullName>
    </recommendedName>
</protein>
<evidence type="ECO:0000256" key="3">
    <source>
        <dbReference type="PROSITE-ProRule" id="PRU00176"/>
    </source>
</evidence>
<dbReference type="InterPro" id="IPR002343">
    <property type="entry name" value="Hud_Sxl_RNA"/>
</dbReference>
<evidence type="ECO:0000256" key="2">
    <source>
        <dbReference type="ARBA" id="ARBA00022884"/>
    </source>
</evidence>
<dbReference type="SMART" id="SM00360">
    <property type="entry name" value="RRM"/>
    <property type="match status" value="3"/>
</dbReference>
<dbReference type="GO" id="GO:0003729">
    <property type="term" value="F:mRNA binding"/>
    <property type="evidence" value="ECO:0007669"/>
    <property type="project" value="UniProtKB-ARBA"/>
</dbReference>
<dbReference type="GO" id="GO:0005737">
    <property type="term" value="C:cytoplasm"/>
    <property type="evidence" value="ECO:0007669"/>
    <property type="project" value="UniProtKB-ARBA"/>
</dbReference>
<name>A0ABD3WIC8_SINWO</name>
<dbReference type="InterPro" id="IPR000504">
    <property type="entry name" value="RRM_dom"/>
</dbReference>
<feature type="non-terminal residue" evidence="5">
    <location>
        <position position="1"/>
    </location>
</feature>
<dbReference type="FunFam" id="3.30.70.330:FF:000383">
    <property type="entry name" value="Sex lethal, isoform D"/>
    <property type="match status" value="1"/>
</dbReference>
<dbReference type="PRINTS" id="PR00961">
    <property type="entry name" value="HUDSXLRNA"/>
</dbReference>
<accession>A0ABD3WIC8</accession>
<dbReference type="GO" id="GO:0010629">
    <property type="term" value="P:negative regulation of gene expression"/>
    <property type="evidence" value="ECO:0007669"/>
    <property type="project" value="UniProtKB-ARBA"/>
</dbReference>